<keyword evidence="2" id="KW-0812">Transmembrane</keyword>
<dbReference type="Proteomes" id="UP000011721">
    <property type="component" value="Chromosome"/>
</dbReference>
<name>M1P870_DESSD</name>
<keyword evidence="2" id="KW-1133">Transmembrane helix</keyword>
<organism evidence="3 4">
    <name type="scientific">Desulfocapsa sulfexigens (strain DSM 10523 / SB164P1)</name>
    <dbReference type="NCBI Taxonomy" id="1167006"/>
    <lineage>
        <taxon>Bacteria</taxon>
        <taxon>Pseudomonadati</taxon>
        <taxon>Thermodesulfobacteriota</taxon>
        <taxon>Desulfobulbia</taxon>
        <taxon>Desulfobulbales</taxon>
        <taxon>Desulfocapsaceae</taxon>
        <taxon>Desulfocapsa</taxon>
    </lineage>
</organism>
<evidence type="ECO:0000313" key="4">
    <source>
        <dbReference type="Proteomes" id="UP000011721"/>
    </source>
</evidence>
<evidence type="ECO:0000313" key="3">
    <source>
        <dbReference type="EMBL" id="AGF79678.1"/>
    </source>
</evidence>
<proteinExistence type="predicted"/>
<dbReference type="AlphaFoldDB" id="M1P870"/>
<dbReference type="STRING" id="1167006.UWK_03149"/>
<evidence type="ECO:0000256" key="2">
    <source>
        <dbReference type="SAM" id="Phobius"/>
    </source>
</evidence>
<feature type="transmembrane region" description="Helical" evidence="2">
    <location>
        <begin position="21"/>
        <end position="42"/>
    </location>
</feature>
<keyword evidence="2" id="KW-0472">Membrane</keyword>
<keyword evidence="4" id="KW-1185">Reference proteome</keyword>
<dbReference type="OrthoDB" id="5416205at2"/>
<dbReference type="RefSeq" id="WP_015405362.1">
    <property type="nucleotide sequence ID" value="NC_020304.1"/>
</dbReference>
<protein>
    <submittedName>
        <fullName evidence="3">Uncharacterized protein</fullName>
    </submittedName>
</protein>
<accession>M1P870</accession>
<dbReference type="HOGENOM" id="CLU_791622_0_0_7"/>
<dbReference type="EMBL" id="CP003985">
    <property type="protein sequence ID" value="AGF79678.1"/>
    <property type="molecule type" value="Genomic_DNA"/>
</dbReference>
<dbReference type="KEGG" id="dsf:UWK_03149"/>
<sequence>MAPSEEKKQDTLPPTTKKSNFVPFLLVILLLFTIAGISFYFYSGSQPPQSTDRVADASLESETPEITEREIEEALPKSESTPPLTIETEPSLVADNATQLLDSDPENDLPIKTTAEENGETLPLSPGLNQLPSATSTPAIKKNSICDEPAKQLENFYSHLDSQSYMANFTLATSSEKHFTALIHELLANPPQVTRESDDLYTILKNTAHFFRISGKDNILMLKGILDNEKSSVEQILGNYYQLVTTPECSTTPFASDIDHDALYEYACFFLNTMGGRLYLFRRDALSRMVVTYYAVLLVEQANLQKNNRHGIALRPVVDMLISEMEAGGSALKQSDSYLDTLYRLKEKYQ</sequence>
<reference evidence="4" key="1">
    <citation type="journal article" date="2013" name="Stand. Genomic Sci.">
        <title>Complete genome sequence of Desulfocapsa sulfexigens, a marine deltaproteobacterium specialized in disproportionating inorganic sulfur compounds.</title>
        <authorList>
            <person name="Finster K.W."/>
            <person name="Kjeldsen K.U."/>
            <person name="Kube M."/>
            <person name="Reinhardt R."/>
            <person name="Mussmann M."/>
            <person name="Amann R."/>
            <person name="Schreiber L."/>
        </authorList>
    </citation>
    <scope>NUCLEOTIDE SEQUENCE [LARGE SCALE GENOMIC DNA]</scope>
    <source>
        <strain evidence="4">DSM 10523 / SB164P1</strain>
    </source>
</reference>
<feature type="region of interest" description="Disordered" evidence="1">
    <location>
        <begin position="117"/>
        <end position="136"/>
    </location>
</feature>
<evidence type="ECO:0000256" key="1">
    <source>
        <dbReference type="SAM" id="MobiDB-lite"/>
    </source>
</evidence>
<gene>
    <name evidence="3" type="ordered locus">UWK_03149</name>
</gene>
<feature type="compositionally biased region" description="Basic and acidic residues" evidence="1">
    <location>
        <begin position="66"/>
        <end position="76"/>
    </location>
</feature>
<feature type="compositionally biased region" description="Polar residues" evidence="1">
    <location>
        <begin position="127"/>
        <end position="136"/>
    </location>
</feature>
<feature type="region of interest" description="Disordered" evidence="1">
    <location>
        <begin position="47"/>
        <end position="89"/>
    </location>
</feature>